<keyword evidence="3" id="KW-1133">Transmembrane helix</keyword>
<feature type="region of interest" description="Disordered" evidence="2">
    <location>
        <begin position="626"/>
        <end position="675"/>
    </location>
</feature>
<protein>
    <submittedName>
        <fullName evidence="6">Kringle domain-containing protein</fullName>
    </submittedName>
</protein>
<evidence type="ECO:0000313" key="5">
    <source>
        <dbReference type="Proteomes" id="UP000095280"/>
    </source>
</evidence>
<proteinExistence type="predicted"/>
<keyword evidence="3" id="KW-0812">Transmembrane</keyword>
<dbReference type="WBParaSite" id="maker-uti_cns_0005227-snap-gene-0.3-mRNA-1">
    <property type="protein sequence ID" value="maker-uti_cns_0005227-snap-gene-0.3-mRNA-1"/>
    <property type="gene ID" value="maker-uti_cns_0005227-snap-gene-0.3"/>
</dbReference>
<feature type="compositionally biased region" description="Low complexity" evidence="2">
    <location>
        <begin position="530"/>
        <end position="548"/>
    </location>
</feature>
<keyword evidence="5" id="KW-1185">Reference proteome</keyword>
<dbReference type="InterPro" id="IPR013806">
    <property type="entry name" value="Kringle-like"/>
</dbReference>
<reference evidence="6" key="1">
    <citation type="submission" date="2016-11" db="UniProtKB">
        <authorList>
            <consortium name="WormBaseParasite"/>
        </authorList>
    </citation>
    <scope>IDENTIFICATION</scope>
</reference>
<feature type="region of interest" description="Disordered" evidence="2">
    <location>
        <begin position="525"/>
        <end position="548"/>
    </location>
</feature>
<feature type="compositionally biased region" description="Basic and acidic residues" evidence="2">
    <location>
        <begin position="653"/>
        <end position="667"/>
    </location>
</feature>
<name>A0A1I8HAZ1_9PLAT</name>
<dbReference type="Proteomes" id="UP000095280">
    <property type="component" value="Unplaced"/>
</dbReference>
<accession>A0A1I8HAZ1</accession>
<dbReference type="AlphaFoldDB" id="A0A1I8HAZ1"/>
<dbReference type="SMART" id="SM00130">
    <property type="entry name" value="KR"/>
    <property type="match status" value="1"/>
</dbReference>
<evidence type="ECO:0000256" key="2">
    <source>
        <dbReference type="SAM" id="MobiDB-lite"/>
    </source>
</evidence>
<evidence type="ECO:0000259" key="4">
    <source>
        <dbReference type="SMART" id="SM00130"/>
    </source>
</evidence>
<evidence type="ECO:0000256" key="3">
    <source>
        <dbReference type="SAM" id="Phobius"/>
    </source>
</evidence>
<evidence type="ECO:0000256" key="1">
    <source>
        <dbReference type="ARBA" id="ARBA00023157"/>
    </source>
</evidence>
<keyword evidence="1" id="KW-1015">Disulfide bond</keyword>
<feature type="transmembrane region" description="Helical" evidence="3">
    <location>
        <begin position="1247"/>
        <end position="1268"/>
    </location>
</feature>
<sequence>RAVPYKEAAAVDEADRVGELIVERSLHLQEVVAGCAASAGPADHGCNGRHDTLLAGRPELSSKLCVALANDSTASTAFSSSICGGSVLNSGKTQCPLTSLLTAASTRDLSALPVRRVPSSGQGRTFEEVVLVFKEVAPEASAILPSANSVLIVRRRRDRDRHAFELWKPEAREGEQASRGSCCRPASAGLVSDSVRFPAWAMQNLLGFQLGLIPETFVSFEPAPALVFAKAAPRVVGWPPEGLLDSQQGSSVSFNGNGNGSEFEVDGLLWRQQWPAALWLLRLLRRRLRLLTPAEQVALLATARLWREQRVAEVHAVLLRLPPLLPLLLALLGRALQLLSAPNNENEGGQRGDDQAERHDGYSNVHWVHQVGHARVQWPPGDRRTGWLGQGVACRSTDSGSWLPRPPTDANGSVVGDAASLAAADSEAVGAADAAADNETTEDTCCEDRRSAPATADCGGDAVASVDAGRLRADGGTDGLPVAGAAPARNRWGLALCFDPPDLSELDKEAGNGAESQTLQTFVCPPVLPSPSLSPTSSPSPLAAPLESGSEVAEAARFAAAAAVAEVGEGGPPAARSGREESVSLLCRPAETVWAAALSCRLMLSVPATRPPDYCTAVLSLSAKRAASSGKRSSKAESRRWQQCSSDEEAERQDEAVHSAAEKKEGEGEGGGSGGRFRESLQFASVAAVSSHAEGVGSGRERGCPACLVGQNVAKRIRTRVINCDIASWLSVQSALAILDNDENKGNDQLNVTLVTRNFPILFDENFVLQCTPSAEIADQVTKIYFSWRYGALSNSSDVTPVLDFGNGTLVFTRVGVNYGDVWCHAKLLNGTVLKGSVLFVPFYPPVFSPHMETGKVSNTFSYRQELKPGYEAELYCSGQCSCSFELDWLIRIDGAEAEKLQLGTDVQRLLTSLVWHSKPSAYRLEFQQSAGRSKKVTRIVRVGSRVQVLCRLRALTGPTMIELNPVLLYAPHSAVGTFDIILAPPPETLTTTAPVIETCHPLSSFLPKSHGCWPHLGHLAVNGTRAVRERLLNSSAVLPEAAANSADVLGPHMTHCTALAQALLCSSALCSDKPCRQHCLLVRDHVCSSEVKLLRRFPDCELFPDADSEPGCHARFDLEAVMLRHARPASGALESDDSTNTRGCFSRRDFWRGLFYREPSDRAEAVQSGCAKWSSAANRLLSADYFTSLQDAGSECRNPGAQFPRPSCVDKSDTRFFITCPVLECPEDQLPLGLSGLGMSDPIRTAVIVAAVAFVILLCCIILGIMLHRRN</sequence>
<organism evidence="5 6">
    <name type="scientific">Macrostomum lignano</name>
    <dbReference type="NCBI Taxonomy" id="282301"/>
    <lineage>
        <taxon>Eukaryota</taxon>
        <taxon>Metazoa</taxon>
        <taxon>Spiralia</taxon>
        <taxon>Lophotrochozoa</taxon>
        <taxon>Platyhelminthes</taxon>
        <taxon>Rhabditophora</taxon>
        <taxon>Macrostomorpha</taxon>
        <taxon>Macrostomida</taxon>
        <taxon>Macrostomidae</taxon>
        <taxon>Macrostomum</taxon>
    </lineage>
</organism>
<keyword evidence="3" id="KW-0472">Membrane</keyword>
<dbReference type="InterPro" id="IPR000001">
    <property type="entry name" value="Kringle"/>
</dbReference>
<feature type="region of interest" description="Disordered" evidence="2">
    <location>
        <begin position="432"/>
        <end position="459"/>
    </location>
</feature>
<feature type="domain" description="Kringle" evidence="4">
    <location>
        <begin position="1143"/>
        <end position="1228"/>
    </location>
</feature>
<evidence type="ECO:0000313" key="6">
    <source>
        <dbReference type="WBParaSite" id="maker-uti_cns_0005227-snap-gene-0.3-mRNA-1"/>
    </source>
</evidence>
<dbReference type="SUPFAM" id="SSF57440">
    <property type="entry name" value="Kringle-like"/>
    <property type="match status" value="1"/>
</dbReference>